<feature type="region of interest" description="Disordered" evidence="7">
    <location>
        <begin position="53"/>
        <end position="389"/>
    </location>
</feature>
<dbReference type="Pfam" id="PF03141">
    <property type="entry name" value="Methyltransf_29"/>
    <property type="match status" value="1"/>
</dbReference>
<evidence type="ECO:0000256" key="7">
    <source>
        <dbReference type="SAM" id="MobiDB-lite"/>
    </source>
</evidence>
<keyword evidence="8" id="KW-1133">Transmembrane helix</keyword>
<dbReference type="EnsemblPlants" id="AUR62007637-RA">
    <property type="protein sequence ID" value="AUR62007637-RA:cds"/>
    <property type="gene ID" value="AUR62007637"/>
</dbReference>
<evidence type="ECO:0000256" key="6">
    <source>
        <dbReference type="ARBA" id="ARBA00037847"/>
    </source>
</evidence>
<dbReference type="Gramene" id="AUR62007637-RA">
    <property type="protein sequence ID" value="AUR62007637-RA:cds"/>
    <property type="gene ID" value="AUR62007637"/>
</dbReference>
<feature type="compositionally biased region" description="Basic and acidic residues" evidence="7">
    <location>
        <begin position="201"/>
        <end position="218"/>
    </location>
</feature>
<evidence type="ECO:0008006" key="11">
    <source>
        <dbReference type="Google" id="ProtNLM"/>
    </source>
</evidence>
<evidence type="ECO:0000256" key="2">
    <source>
        <dbReference type="ARBA" id="ARBA00008361"/>
    </source>
</evidence>
<accession>A0A803L6Z8</accession>
<dbReference type="GO" id="GO:0016020">
    <property type="term" value="C:membrane"/>
    <property type="evidence" value="ECO:0007669"/>
    <property type="project" value="UniProtKB-SubCell"/>
</dbReference>
<comment type="similarity">
    <text evidence="2">Belongs to the methyltransferase superfamily.</text>
</comment>
<dbReference type="GO" id="GO:0032259">
    <property type="term" value="P:methylation"/>
    <property type="evidence" value="ECO:0007669"/>
    <property type="project" value="UniProtKB-KW"/>
</dbReference>
<evidence type="ECO:0000256" key="5">
    <source>
        <dbReference type="ARBA" id="ARBA00023180"/>
    </source>
</evidence>
<dbReference type="AlphaFoldDB" id="A0A803L6Z8"/>
<reference evidence="9" key="1">
    <citation type="journal article" date="2017" name="Nature">
        <title>The genome of Chenopodium quinoa.</title>
        <authorList>
            <person name="Jarvis D.E."/>
            <person name="Ho Y.S."/>
            <person name="Lightfoot D.J."/>
            <person name="Schmoeckel S.M."/>
            <person name="Li B."/>
            <person name="Borm T.J.A."/>
            <person name="Ohyanagi H."/>
            <person name="Mineta K."/>
            <person name="Michell C.T."/>
            <person name="Saber N."/>
            <person name="Kharbatia N.M."/>
            <person name="Rupper R.R."/>
            <person name="Sharp A.R."/>
            <person name="Dally N."/>
            <person name="Boughton B.A."/>
            <person name="Woo Y.H."/>
            <person name="Gao G."/>
            <person name="Schijlen E.G.W.M."/>
            <person name="Guo X."/>
            <person name="Momin A.A."/>
            <person name="Negrao S."/>
            <person name="Al-Babili S."/>
            <person name="Gehring C."/>
            <person name="Roessner U."/>
            <person name="Jung C."/>
            <person name="Murphy K."/>
            <person name="Arold S.T."/>
            <person name="Gojobori T."/>
            <person name="van der Linden C.G."/>
            <person name="van Loo E.N."/>
            <person name="Jellen E.N."/>
            <person name="Maughan P.J."/>
            <person name="Tester M."/>
        </authorList>
    </citation>
    <scope>NUCLEOTIDE SEQUENCE [LARGE SCALE GENOMIC DNA]</scope>
    <source>
        <strain evidence="9">cv. PI 614886</strain>
    </source>
</reference>
<keyword evidence="8" id="KW-0812">Transmembrane</keyword>
<comment type="subcellular location">
    <subcellularLocation>
        <location evidence="6">Endomembrane system</location>
        <topology evidence="6">Single-pass membrane protein</topology>
    </subcellularLocation>
    <subcellularLocation>
        <location evidence="1">Membrane</location>
        <topology evidence="1">Single-pass type II membrane protein</topology>
    </subcellularLocation>
</comment>
<feature type="transmembrane region" description="Helical" evidence="8">
    <location>
        <begin position="20"/>
        <end position="39"/>
    </location>
</feature>
<name>A0A803L6Z8_CHEQI</name>
<evidence type="ECO:0000256" key="1">
    <source>
        <dbReference type="ARBA" id="ARBA00004606"/>
    </source>
</evidence>
<evidence type="ECO:0000313" key="10">
    <source>
        <dbReference type="Proteomes" id="UP000596660"/>
    </source>
</evidence>
<dbReference type="Gene3D" id="3.40.50.150">
    <property type="entry name" value="Vaccinia Virus protein VP39"/>
    <property type="match status" value="1"/>
</dbReference>
<keyword evidence="3" id="KW-0489">Methyltransferase</keyword>
<feature type="compositionally biased region" description="Low complexity" evidence="7">
    <location>
        <begin position="252"/>
        <end position="297"/>
    </location>
</feature>
<keyword evidence="3" id="KW-0808">Transferase</keyword>
<keyword evidence="5" id="KW-0325">Glycoprotein</keyword>
<keyword evidence="8" id="KW-0472">Membrane</keyword>
<feature type="compositionally biased region" description="Polar residues" evidence="7">
    <location>
        <begin position="109"/>
        <end position="124"/>
    </location>
</feature>
<dbReference type="PANTHER" id="PTHR10108:SF1077">
    <property type="entry name" value="METHYLTRANSFERASE PMT27-RELATED"/>
    <property type="match status" value="1"/>
</dbReference>
<feature type="compositionally biased region" description="Basic and acidic residues" evidence="7">
    <location>
        <begin position="166"/>
        <end position="175"/>
    </location>
</feature>
<keyword evidence="10" id="KW-1185">Reference proteome</keyword>
<dbReference type="GO" id="GO:0005768">
    <property type="term" value="C:endosome"/>
    <property type="evidence" value="ECO:0007669"/>
    <property type="project" value="TreeGrafter"/>
</dbReference>
<organism evidence="9 10">
    <name type="scientific">Chenopodium quinoa</name>
    <name type="common">Quinoa</name>
    <dbReference type="NCBI Taxonomy" id="63459"/>
    <lineage>
        <taxon>Eukaryota</taxon>
        <taxon>Viridiplantae</taxon>
        <taxon>Streptophyta</taxon>
        <taxon>Embryophyta</taxon>
        <taxon>Tracheophyta</taxon>
        <taxon>Spermatophyta</taxon>
        <taxon>Magnoliopsida</taxon>
        <taxon>eudicotyledons</taxon>
        <taxon>Gunneridae</taxon>
        <taxon>Pentapetalae</taxon>
        <taxon>Caryophyllales</taxon>
        <taxon>Chenopodiaceae</taxon>
        <taxon>Chenopodioideae</taxon>
        <taxon>Atripliceae</taxon>
        <taxon>Chenopodium</taxon>
    </lineage>
</organism>
<dbReference type="Proteomes" id="UP000596660">
    <property type="component" value="Unplaced"/>
</dbReference>
<dbReference type="GO" id="GO:0005802">
    <property type="term" value="C:trans-Golgi network"/>
    <property type="evidence" value="ECO:0007669"/>
    <property type="project" value="TreeGrafter"/>
</dbReference>
<dbReference type="PANTHER" id="PTHR10108">
    <property type="entry name" value="SAM-DEPENDENT METHYLTRANSFERASE"/>
    <property type="match status" value="1"/>
</dbReference>
<feature type="compositionally biased region" description="Polar residues" evidence="7">
    <location>
        <begin position="332"/>
        <end position="343"/>
    </location>
</feature>
<evidence type="ECO:0000313" key="9">
    <source>
        <dbReference type="EnsemblPlants" id="AUR62007637-RA:cds"/>
    </source>
</evidence>
<sequence>MAFGRIRNNKRPSSSSNSYLSTITTVVFIGLCVLGVWMLTSDSNLVAPKATTHASTTVSHDESSDLTNLNKPNEKINTGTFEDNPGDLPEDALKTGESQKSQEEHKISDQSSTKDYSKESNVGVSYQHIAERKDSTQENEAKIDGTGSKAKEKEPDDENAQSLGGKDSEHEKQNERQLQVSEESMLTEKQNIQQSVLLDQDSNKPKQQEQFVESKDGDQQNAREQSNEEAAQKYDNQQALEDDQQQDREQQKANNQQTVENQQDQEQQKANNQQTVENQQDQEQQKSINQQQTVEEQQQQDEKPITFSDETKSDPSKQDSTAKQGDPEQETEGNTQTKDSTGSTDDKSKESNSLPNSGIPKESNESKRSWSTQAAHSNDEKQRRKENVKGQVEKSLYGYTWKLCNVTASYDYIPCLDNVKALKRLRSTKHFEHRERHCPEDPPTCLVPIPQGYKKPVQWPQSRDKIWFHNVPHTELAKVKGHQNWVRVSGEFLTFPGGGTQFIHGALHYIDFIEKVSYLCTTAMSTKSTEECTRDVLTMSFAPKDEHEAQVQFALERGIPAISAVMGSQRLPFPSRVFDAVHCARCRVPWHAEGGRLLLELNRVLRPGGHFIWSATPVYQKLKEDVDIWEAMSALTASMCWKLEKKEKDPINKIGAAIFRKPTNNECYDKRKENKPPMCKTDDDPDAAWYVPLQACMHWVPTEESARGSKWPIRWAKRLQAPPYWLNRTQMGIYGKPAPDDFEKDYEHWQDVMNNSYINGLGISWSNVRNVMDMRAVYGGFAAALKDLKIWVLNVVNVNSPDTLPIIFERGLFGIYHDWCESFSTYPRTYDLLHADHLFSKLKERCKLVPVMAEIDRIVRPGGKLIVCDESGAIGEVENLLKSLHWELAGGKQLHVAQDLAHSNLLDLHSKGFCRRNSISRSSSVAVLPVSNIDHEKDNSRDEMQRCDSMIL</sequence>
<dbReference type="InterPro" id="IPR029063">
    <property type="entry name" value="SAM-dependent_MTases_sf"/>
</dbReference>
<dbReference type="OMA" id="CEENDDA"/>
<keyword evidence="4" id="KW-0735">Signal-anchor</keyword>
<protein>
    <recommendedName>
        <fullName evidence="11">Methyltransferase PMT27</fullName>
    </recommendedName>
</protein>
<feature type="compositionally biased region" description="Polar residues" evidence="7">
    <location>
        <begin position="176"/>
        <end position="197"/>
    </location>
</feature>
<proteinExistence type="inferred from homology"/>
<evidence type="ECO:0000256" key="4">
    <source>
        <dbReference type="ARBA" id="ARBA00022968"/>
    </source>
</evidence>
<feature type="compositionally biased region" description="Polar residues" evidence="7">
    <location>
        <begin position="65"/>
        <end position="81"/>
    </location>
</feature>
<dbReference type="SUPFAM" id="SSF53335">
    <property type="entry name" value="S-adenosyl-L-methionine-dependent methyltransferases"/>
    <property type="match status" value="2"/>
</dbReference>
<feature type="compositionally biased region" description="Basic and acidic residues" evidence="7">
    <location>
        <begin position="300"/>
        <end position="317"/>
    </location>
</feature>
<feature type="compositionally biased region" description="Basic and acidic residues" evidence="7">
    <location>
        <begin position="129"/>
        <end position="154"/>
    </location>
</feature>
<evidence type="ECO:0000256" key="8">
    <source>
        <dbReference type="SAM" id="Phobius"/>
    </source>
</evidence>
<dbReference type="InterPro" id="IPR004159">
    <property type="entry name" value="Put_SAM_MeTrfase"/>
</dbReference>
<reference evidence="9" key="2">
    <citation type="submission" date="2021-03" db="UniProtKB">
        <authorList>
            <consortium name="EnsemblPlants"/>
        </authorList>
    </citation>
    <scope>IDENTIFICATION</scope>
</reference>
<feature type="compositionally biased region" description="Basic and acidic residues" evidence="7">
    <location>
        <begin position="377"/>
        <end position="389"/>
    </location>
</feature>
<evidence type="ECO:0000256" key="3">
    <source>
        <dbReference type="ARBA" id="ARBA00022603"/>
    </source>
</evidence>
<dbReference type="GO" id="GO:0008168">
    <property type="term" value="F:methyltransferase activity"/>
    <property type="evidence" value="ECO:0007669"/>
    <property type="project" value="UniProtKB-KW"/>
</dbReference>